<dbReference type="PROSITE" id="PS50011">
    <property type="entry name" value="PROTEIN_KINASE_DOM"/>
    <property type="match status" value="1"/>
</dbReference>
<dbReference type="InterPro" id="IPR011009">
    <property type="entry name" value="Kinase-like_dom_sf"/>
</dbReference>
<name>A0ABR2JQN7_9EUKA</name>
<dbReference type="InterPro" id="IPR000719">
    <property type="entry name" value="Prot_kinase_dom"/>
</dbReference>
<keyword evidence="4" id="KW-1185">Reference proteome</keyword>
<comment type="caution">
    <text evidence="3">The sequence shown here is derived from an EMBL/GenBank/DDBJ whole genome shotgun (WGS) entry which is preliminary data.</text>
</comment>
<feature type="compositionally biased region" description="Low complexity" evidence="1">
    <location>
        <begin position="300"/>
        <end position="325"/>
    </location>
</feature>
<feature type="region of interest" description="Disordered" evidence="1">
    <location>
        <begin position="294"/>
        <end position="348"/>
    </location>
</feature>
<sequence>MELSVSGFADILYPYTAPESTIELTRSKDSRTAKAFFKDDKQPYLLISKSCTSHIDKINIFQGFCQQYQCSHPAIMAISRVTIAPNNSIDAYYKFPENGKLSDYIGFAHEKLISKPDVLTPTQKTIISYGIAHALRNIHKYDLQFGELNAKNIYLDSNYHPYLTNFYSIKKINDQRVPEQKRITKMHQKVDVYSYSIIYAALIEPIAFDPPVSSSREFFQNLSSHKRPVCQLATEKQRKILDKMWDYVPRDRIDFNKIIKYFENGSLVFPGTDNEIFEDYKNKLRQFENLSISSAPPSSPTLSRYSSSSSASSSSYASPSKVRSPSPKPSPKFIQKLADSVLNNDDSD</sequence>
<gene>
    <name evidence="3" type="ORF">M9Y10_003945</name>
</gene>
<dbReference type="SUPFAM" id="SSF56112">
    <property type="entry name" value="Protein kinase-like (PK-like)"/>
    <property type="match status" value="1"/>
</dbReference>
<protein>
    <recommendedName>
        <fullName evidence="2">Protein kinase domain-containing protein</fullName>
    </recommendedName>
</protein>
<dbReference type="Gene3D" id="1.10.510.10">
    <property type="entry name" value="Transferase(Phosphotransferase) domain 1"/>
    <property type="match status" value="1"/>
</dbReference>
<proteinExistence type="predicted"/>
<dbReference type="Proteomes" id="UP001470230">
    <property type="component" value="Unassembled WGS sequence"/>
</dbReference>
<reference evidence="3 4" key="1">
    <citation type="submission" date="2024-04" db="EMBL/GenBank/DDBJ databases">
        <title>Tritrichomonas musculus Genome.</title>
        <authorList>
            <person name="Alves-Ferreira E."/>
            <person name="Grigg M."/>
            <person name="Lorenzi H."/>
            <person name="Galac M."/>
        </authorList>
    </citation>
    <scope>NUCLEOTIDE SEQUENCE [LARGE SCALE GENOMIC DNA]</scope>
    <source>
        <strain evidence="3 4">EAF2021</strain>
    </source>
</reference>
<organism evidence="3 4">
    <name type="scientific">Tritrichomonas musculus</name>
    <dbReference type="NCBI Taxonomy" id="1915356"/>
    <lineage>
        <taxon>Eukaryota</taxon>
        <taxon>Metamonada</taxon>
        <taxon>Parabasalia</taxon>
        <taxon>Tritrichomonadida</taxon>
        <taxon>Tritrichomonadidae</taxon>
        <taxon>Tritrichomonas</taxon>
    </lineage>
</organism>
<dbReference type="Pfam" id="PF07714">
    <property type="entry name" value="PK_Tyr_Ser-Thr"/>
    <property type="match status" value="1"/>
</dbReference>
<dbReference type="EMBL" id="JAPFFF010000010">
    <property type="protein sequence ID" value="KAK8881212.1"/>
    <property type="molecule type" value="Genomic_DNA"/>
</dbReference>
<evidence type="ECO:0000256" key="1">
    <source>
        <dbReference type="SAM" id="MobiDB-lite"/>
    </source>
</evidence>
<evidence type="ECO:0000313" key="4">
    <source>
        <dbReference type="Proteomes" id="UP001470230"/>
    </source>
</evidence>
<feature type="domain" description="Protein kinase" evidence="2">
    <location>
        <begin position="1"/>
        <end position="269"/>
    </location>
</feature>
<evidence type="ECO:0000259" key="2">
    <source>
        <dbReference type="PROSITE" id="PS50011"/>
    </source>
</evidence>
<evidence type="ECO:0000313" key="3">
    <source>
        <dbReference type="EMBL" id="KAK8881212.1"/>
    </source>
</evidence>
<accession>A0ABR2JQN7</accession>
<dbReference type="InterPro" id="IPR001245">
    <property type="entry name" value="Ser-Thr/Tyr_kinase_cat_dom"/>
</dbReference>